<dbReference type="Proteomes" id="UP000778970">
    <property type="component" value="Unassembled WGS sequence"/>
</dbReference>
<reference evidence="1" key="2">
    <citation type="journal article" date="2020" name="Microorganisms">
        <title>Osmotic Adaptation and Compatible Solute Biosynthesis of Phototrophic Bacteria as Revealed from Genome Analyses.</title>
        <authorList>
            <person name="Imhoff J.F."/>
            <person name="Rahn T."/>
            <person name="Kunzel S."/>
            <person name="Keller A."/>
            <person name="Neulinger S.C."/>
        </authorList>
    </citation>
    <scope>NUCLEOTIDE SEQUENCE</scope>
    <source>
        <strain evidence="1">DSM 9154</strain>
    </source>
</reference>
<dbReference type="AlphaFoldDB" id="A0A934V147"/>
<reference evidence="1" key="1">
    <citation type="submission" date="2017-08" db="EMBL/GenBank/DDBJ databases">
        <authorList>
            <person name="Imhoff J.F."/>
            <person name="Rahn T."/>
            <person name="Kuenzel S."/>
            <person name="Neulinger S.C."/>
        </authorList>
    </citation>
    <scope>NUCLEOTIDE SEQUENCE</scope>
    <source>
        <strain evidence="1">DSM 9154</strain>
    </source>
</reference>
<comment type="caution">
    <text evidence="1">The sequence shown here is derived from an EMBL/GenBank/DDBJ whole genome shotgun (WGS) entry which is preliminary data.</text>
</comment>
<name>A0A934V147_9PROT</name>
<protein>
    <submittedName>
        <fullName evidence="1">Uncharacterized protein</fullName>
    </submittedName>
</protein>
<organism evidence="1 2">
    <name type="scientific">Rhodovibrio salinarum</name>
    <dbReference type="NCBI Taxonomy" id="1087"/>
    <lineage>
        <taxon>Bacteria</taxon>
        <taxon>Pseudomonadati</taxon>
        <taxon>Pseudomonadota</taxon>
        <taxon>Alphaproteobacteria</taxon>
        <taxon>Rhodospirillales</taxon>
        <taxon>Rhodovibrionaceae</taxon>
        <taxon>Rhodovibrio</taxon>
    </lineage>
</organism>
<accession>A0A934V147</accession>
<evidence type="ECO:0000313" key="1">
    <source>
        <dbReference type="EMBL" id="MBK1699057.1"/>
    </source>
</evidence>
<proteinExistence type="predicted"/>
<dbReference type="RefSeq" id="WP_027287074.1">
    <property type="nucleotide sequence ID" value="NZ_NRRE01000034.1"/>
</dbReference>
<keyword evidence="2" id="KW-1185">Reference proteome</keyword>
<gene>
    <name evidence="1" type="ORF">CKO21_17575</name>
</gene>
<sequence>MAIDEERLTTTELETLAALSLAGDDVTIAGLGDLLDVDWDTADTRVGALEAKGVAVARERRMTGERAFLAETDRLDWFRARAILYSEPERPNALPYPRPETATDRRIEAGAFVVLIAALVGGIGYQGARVIPPETVAQAAVLLEWLPTF</sequence>
<dbReference type="EMBL" id="NRRE01000034">
    <property type="protein sequence ID" value="MBK1699057.1"/>
    <property type="molecule type" value="Genomic_DNA"/>
</dbReference>
<evidence type="ECO:0000313" key="2">
    <source>
        <dbReference type="Proteomes" id="UP000778970"/>
    </source>
</evidence>